<dbReference type="KEGG" id="msv:Mesil_1810"/>
<protein>
    <submittedName>
        <fullName evidence="1">Uncharacterized protein</fullName>
    </submittedName>
</protein>
<proteinExistence type="predicted"/>
<evidence type="ECO:0000313" key="1">
    <source>
        <dbReference type="EMBL" id="ADH63687.1"/>
    </source>
</evidence>
<organism evidence="1 2">
    <name type="scientific">Allomeiothermus silvanus (strain ATCC 700542 / DSM 9946 / NBRC 106475 / NCIMB 13440 / VI-R2)</name>
    <name type="common">Thermus silvanus</name>
    <dbReference type="NCBI Taxonomy" id="526227"/>
    <lineage>
        <taxon>Bacteria</taxon>
        <taxon>Thermotogati</taxon>
        <taxon>Deinococcota</taxon>
        <taxon>Deinococci</taxon>
        <taxon>Thermales</taxon>
        <taxon>Thermaceae</taxon>
        <taxon>Allomeiothermus</taxon>
    </lineage>
</organism>
<dbReference type="AlphaFoldDB" id="D7BFY4"/>
<name>D7BFY4_ALLS1</name>
<dbReference type="STRING" id="526227.Mesil_1810"/>
<dbReference type="Gene3D" id="2.40.360.20">
    <property type="match status" value="1"/>
</dbReference>
<keyword evidence="2" id="KW-1185">Reference proteome</keyword>
<accession>D7BFY4</accession>
<sequence length="176" mass="19205">MLALILGLVLAQSNNYFPNGVGFSWVYSSGEEQAFAREKDGLLVLEHRYNGRSRYADLLRYDPTGVYLEGVYIGGATQKYNPPLQLYPSAPLIIGQEWGMKSSIQGKIVAFVAKVTRLEGIQVPAGKFNAYVIRTSFVTQSGGSSVVESYFVPGVGVVRFVGADGSKVDLVKFVRP</sequence>
<gene>
    <name evidence="1" type="ordered locus">Mesil_1810</name>
</gene>
<dbReference type="Proteomes" id="UP000001916">
    <property type="component" value="Chromosome"/>
</dbReference>
<dbReference type="EMBL" id="CP002042">
    <property type="protein sequence ID" value="ADH63687.1"/>
    <property type="molecule type" value="Genomic_DNA"/>
</dbReference>
<reference evidence="1 2" key="1">
    <citation type="journal article" date="2010" name="Stand. Genomic Sci.">
        <title>Complete genome sequence of Meiothermus silvanus type strain (VI-R2).</title>
        <authorList>
            <person name="Sikorski J."/>
            <person name="Tindall B.J."/>
            <person name="Lowry S."/>
            <person name="Lucas S."/>
            <person name="Nolan M."/>
            <person name="Copeland A."/>
            <person name="Glavina Del Rio T."/>
            <person name="Tice H."/>
            <person name="Cheng J.F."/>
            <person name="Han C."/>
            <person name="Pitluck S."/>
            <person name="Liolios K."/>
            <person name="Ivanova N."/>
            <person name="Mavromatis K."/>
            <person name="Mikhailova N."/>
            <person name="Pati A."/>
            <person name="Goodwin L."/>
            <person name="Chen A."/>
            <person name="Palaniappan K."/>
            <person name="Land M."/>
            <person name="Hauser L."/>
            <person name="Chang Y.J."/>
            <person name="Jeffries C.D."/>
            <person name="Rohde M."/>
            <person name="Goker M."/>
            <person name="Woyke T."/>
            <person name="Bristow J."/>
            <person name="Eisen J.A."/>
            <person name="Markowitz V."/>
            <person name="Hugenholtz P."/>
            <person name="Kyrpides N.C."/>
            <person name="Klenk H.P."/>
            <person name="Lapidus A."/>
        </authorList>
    </citation>
    <scope>NUCLEOTIDE SEQUENCE [LARGE SCALE GENOMIC DNA]</scope>
    <source>
        <strain evidence="2">ATCC 700542 / DSM 9946 / VI-R2</strain>
    </source>
</reference>
<evidence type="ECO:0000313" key="2">
    <source>
        <dbReference type="Proteomes" id="UP000001916"/>
    </source>
</evidence>
<dbReference type="HOGENOM" id="CLU_1466545_0_0_0"/>
<dbReference type="eggNOG" id="ENOG5032R63">
    <property type="taxonomic scope" value="Bacteria"/>
</dbReference>